<feature type="transmembrane region" description="Helical" evidence="9">
    <location>
        <begin position="139"/>
        <end position="160"/>
    </location>
</feature>
<dbReference type="HOGENOM" id="CLU_009020_3_0_1"/>
<keyword evidence="3 9" id="KW-0812">Transmembrane</keyword>
<name>G0P5I2_CAEBE</name>
<evidence type="ECO:0000256" key="4">
    <source>
        <dbReference type="ARBA" id="ARBA00022970"/>
    </source>
</evidence>
<keyword evidence="4" id="KW-0029">Amino-acid transport</keyword>
<dbReference type="STRING" id="135651.G0P5I2"/>
<evidence type="ECO:0000256" key="5">
    <source>
        <dbReference type="ARBA" id="ARBA00022989"/>
    </source>
</evidence>
<feature type="transmembrane region" description="Helical" evidence="9">
    <location>
        <begin position="180"/>
        <end position="198"/>
    </location>
</feature>
<feature type="transmembrane region" description="Helical" evidence="9">
    <location>
        <begin position="328"/>
        <end position="351"/>
    </location>
</feature>
<evidence type="ECO:0000256" key="2">
    <source>
        <dbReference type="ARBA" id="ARBA00022448"/>
    </source>
</evidence>
<dbReference type="OrthoDB" id="513400at2759"/>
<dbReference type="PANTHER" id="PTHR22950">
    <property type="entry name" value="AMINO ACID TRANSPORTER"/>
    <property type="match status" value="1"/>
</dbReference>
<evidence type="ECO:0000256" key="1">
    <source>
        <dbReference type="ARBA" id="ARBA00004141"/>
    </source>
</evidence>
<feature type="transmembrane region" description="Helical" evidence="9">
    <location>
        <begin position="245"/>
        <end position="266"/>
    </location>
</feature>
<keyword evidence="2" id="KW-0813">Transport</keyword>
<proteinExistence type="predicted"/>
<dbReference type="eggNOG" id="KOG1305">
    <property type="taxonomic scope" value="Eukaryota"/>
</dbReference>
<evidence type="ECO:0000256" key="9">
    <source>
        <dbReference type="SAM" id="Phobius"/>
    </source>
</evidence>
<gene>
    <name evidence="11" type="ORF">CAEBREN_32303</name>
</gene>
<evidence type="ECO:0000313" key="11">
    <source>
        <dbReference type="EMBL" id="EGT45476.1"/>
    </source>
</evidence>
<feature type="transmembrane region" description="Helical" evidence="9">
    <location>
        <begin position="205"/>
        <end position="225"/>
    </location>
</feature>
<feature type="coiled-coil region" evidence="7">
    <location>
        <begin position="484"/>
        <end position="511"/>
    </location>
</feature>
<evidence type="ECO:0000256" key="3">
    <source>
        <dbReference type="ARBA" id="ARBA00022692"/>
    </source>
</evidence>
<evidence type="ECO:0000256" key="7">
    <source>
        <dbReference type="SAM" id="Coils"/>
    </source>
</evidence>
<feature type="transmembrane region" description="Helical" evidence="9">
    <location>
        <begin position="396"/>
        <end position="420"/>
    </location>
</feature>
<feature type="region of interest" description="Disordered" evidence="8">
    <location>
        <begin position="31"/>
        <end position="50"/>
    </location>
</feature>
<feature type="transmembrane region" description="Helical" evidence="9">
    <location>
        <begin position="371"/>
        <end position="390"/>
    </location>
</feature>
<feature type="transmembrane region" description="Helical" evidence="9">
    <location>
        <begin position="67"/>
        <end position="86"/>
    </location>
</feature>
<dbReference type="InterPro" id="IPR013057">
    <property type="entry name" value="AA_transpt_TM"/>
</dbReference>
<evidence type="ECO:0000259" key="10">
    <source>
        <dbReference type="Pfam" id="PF01490"/>
    </source>
</evidence>
<organism evidence="12">
    <name type="scientific">Caenorhabditis brenneri</name>
    <name type="common">Nematode worm</name>
    <dbReference type="NCBI Taxonomy" id="135651"/>
    <lineage>
        <taxon>Eukaryota</taxon>
        <taxon>Metazoa</taxon>
        <taxon>Ecdysozoa</taxon>
        <taxon>Nematoda</taxon>
        <taxon>Chromadorea</taxon>
        <taxon>Rhabditida</taxon>
        <taxon>Rhabditina</taxon>
        <taxon>Rhabditomorpha</taxon>
        <taxon>Rhabditoidea</taxon>
        <taxon>Rhabditidae</taxon>
        <taxon>Peloderinae</taxon>
        <taxon>Caenorhabditis</taxon>
    </lineage>
</organism>
<dbReference type="PANTHER" id="PTHR22950:SF646">
    <property type="entry name" value="SODIUM-COUPLED NEUTRAL AMINO ACID TRANSPORTER 10-RELATED"/>
    <property type="match status" value="1"/>
</dbReference>
<comment type="subcellular location">
    <subcellularLocation>
        <location evidence="1">Membrane</location>
        <topology evidence="1">Multi-pass membrane protein</topology>
    </subcellularLocation>
</comment>
<dbReference type="GO" id="GO:0015179">
    <property type="term" value="F:L-amino acid transmembrane transporter activity"/>
    <property type="evidence" value="ECO:0007669"/>
    <property type="project" value="TreeGrafter"/>
</dbReference>
<evidence type="ECO:0000313" key="12">
    <source>
        <dbReference type="Proteomes" id="UP000008068"/>
    </source>
</evidence>
<dbReference type="GO" id="GO:0016020">
    <property type="term" value="C:membrane"/>
    <property type="evidence" value="ECO:0007669"/>
    <property type="project" value="UniProtKB-SubCell"/>
</dbReference>
<keyword evidence="5 9" id="KW-1133">Transmembrane helix</keyword>
<feature type="compositionally biased region" description="Low complexity" evidence="8">
    <location>
        <begin position="41"/>
        <end position="50"/>
    </location>
</feature>
<feature type="transmembrane region" description="Helical" evidence="9">
    <location>
        <begin position="441"/>
        <end position="462"/>
    </location>
</feature>
<dbReference type="AlphaFoldDB" id="G0P5I2"/>
<evidence type="ECO:0000256" key="8">
    <source>
        <dbReference type="SAM" id="MobiDB-lite"/>
    </source>
</evidence>
<protein>
    <recommendedName>
        <fullName evidence="10">Amino acid transporter transmembrane domain-containing protein</fullName>
    </recommendedName>
</protein>
<accession>G0P5I2</accession>
<sequence length="606" mass="66767">MKKREKEDEEGLLYRKNYSTGSSTLFPTCLISDHDSDSEDPSTSFKSSFPTSSSSSSDPSFSPWPHVFNLANCIIGVSVLAMPYVFQQCGILLAAIMIALCAVLTKLTCHFLAQAAFNTRTTSYESLAMATLGPSGRRFVELCLLVFLVSSIVAFIVVIGDIGPHLVAEFLELEAPTQRLRILVMIVVVVFIILPLSFIDDLKKFSVISSLACLFYFLFAGRMMLESLPTIYEGEWSIHVIWWRPQGFLTCLPIVCMAMCCQTQLFPVISCIKDATTDRVDYVVSNSINICAAMYAAVGVFGYVAFYSHELHGDVLVQFPPTIVTQSLKLAFLLSIAVSIPLMMFPARTALFCLILRDKDSIAHTVDLEKFTFHILTAIILIFNTILAILTPNVEFILGLTGAFIGSLVSTILPSTIYIANQSSETTNRARKVGGATTSTAKMCLIVGLFILVASTCAILMAEKKTSVVEKPKAKDDQNSGELRNEELKSLESLEEKVLDANLNISAKLDDISELAAKGNDTEAVKMLVEMKEQQKIQQQLIERQEQIVAQLNKKTENLANLTAEEPTAPMSPAVEKAEKVNEKNEKPTDVNPEKPTEKVVVNEET</sequence>
<feature type="domain" description="Amino acid transporter transmembrane" evidence="10">
    <location>
        <begin position="62"/>
        <end position="459"/>
    </location>
</feature>
<keyword evidence="12" id="KW-1185">Reference proteome</keyword>
<feature type="compositionally biased region" description="Basic and acidic residues" evidence="8">
    <location>
        <begin position="576"/>
        <end position="606"/>
    </location>
</feature>
<feature type="transmembrane region" description="Helical" evidence="9">
    <location>
        <begin position="92"/>
        <end position="118"/>
    </location>
</feature>
<dbReference type="Proteomes" id="UP000008068">
    <property type="component" value="Unassembled WGS sequence"/>
</dbReference>
<feature type="region of interest" description="Disordered" evidence="8">
    <location>
        <begin position="561"/>
        <end position="606"/>
    </location>
</feature>
<reference evidence="12" key="1">
    <citation type="submission" date="2011-07" db="EMBL/GenBank/DDBJ databases">
        <authorList>
            <consortium name="Caenorhabditis brenneri Sequencing and Analysis Consortium"/>
            <person name="Wilson R.K."/>
        </authorList>
    </citation>
    <scope>NUCLEOTIDE SEQUENCE [LARGE SCALE GENOMIC DNA]</scope>
    <source>
        <strain evidence="12">PB2801</strain>
    </source>
</reference>
<dbReference type="FunCoup" id="G0P5I2">
    <property type="interactions" value="1800"/>
</dbReference>
<dbReference type="InParanoid" id="G0P5I2"/>
<keyword evidence="7" id="KW-0175">Coiled coil</keyword>
<dbReference type="EMBL" id="GL380083">
    <property type="protein sequence ID" value="EGT45476.1"/>
    <property type="molecule type" value="Genomic_DNA"/>
</dbReference>
<evidence type="ECO:0000256" key="6">
    <source>
        <dbReference type="ARBA" id="ARBA00023136"/>
    </source>
</evidence>
<feature type="transmembrane region" description="Helical" evidence="9">
    <location>
        <begin position="287"/>
        <end position="308"/>
    </location>
</feature>
<keyword evidence="6 9" id="KW-0472">Membrane</keyword>
<dbReference type="Pfam" id="PF01490">
    <property type="entry name" value="Aa_trans"/>
    <property type="match status" value="1"/>
</dbReference>